<accession>T0QGL0</accession>
<dbReference type="InParanoid" id="T0QGL0"/>
<dbReference type="EMBL" id="JH767162">
    <property type="protein sequence ID" value="EQC32770.1"/>
    <property type="molecule type" value="Genomic_DNA"/>
</dbReference>
<organism evidence="1 2">
    <name type="scientific">Saprolegnia diclina (strain VS20)</name>
    <dbReference type="NCBI Taxonomy" id="1156394"/>
    <lineage>
        <taxon>Eukaryota</taxon>
        <taxon>Sar</taxon>
        <taxon>Stramenopiles</taxon>
        <taxon>Oomycota</taxon>
        <taxon>Saprolegniomycetes</taxon>
        <taxon>Saprolegniales</taxon>
        <taxon>Saprolegniaceae</taxon>
        <taxon>Saprolegnia</taxon>
    </lineage>
</organism>
<reference evidence="1 2" key="1">
    <citation type="submission" date="2012-04" db="EMBL/GenBank/DDBJ databases">
        <title>The Genome Sequence of Saprolegnia declina VS20.</title>
        <authorList>
            <consortium name="The Broad Institute Genome Sequencing Platform"/>
            <person name="Russ C."/>
            <person name="Nusbaum C."/>
            <person name="Tyler B."/>
            <person name="van West P."/>
            <person name="Dieguez-Uribeondo J."/>
            <person name="de Bruijn I."/>
            <person name="Tripathy S."/>
            <person name="Jiang R."/>
            <person name="Young S.K."/>
            <person name="Zeng Q."/>
            <person name="Gargeya S."/>
            <person name="Fitzgerald M."/>
            <person name="Haas B."/>
            <person name="Abouelleil A."/>
            <person name="Alvarado L."/>
            <person name="Arachchi H.M."/>
            <person name="Berlin A."/>
            <person name="Chapman S.B."/>
            <person name="Goldberg J."/>
            <person name="Griggs A."/>
            <person name="Gujja S."/>
            <person name="Hansen M."/>
            <person name="Howarth C."/>
            <person name="Imamovic A."/>
            <person name="Larimer J."/>
            <person name="McCowen C."/>
            <person name="Montmayeur A."/>
            <person name="Murphy C."/>
            <person name="Neiman D."/>
            <person name="Pearson M."/>
            <person name="Priest M."/>
            <person name="Roberts A."/>
            <person name="Saif S."/>
            <person name="Shea T."/>
            <person name="Sisk P."/>
            <person name="Sykes S."/>
            <person name="Wortman J."/>
            <person name="Nusbaum C."/>
            <person name="Birren B."/>
        </authorList>
    </citation>
    <scope>NUCLEOTIDE SEQUENCE [LARGE SCALE GENOMIC DNA]</scope>
    <source>
        <strain evidence="1 2">VS20</strain>
    </source>
</reference>
<dbReference type="GeneID" id="19950469"/>
<keyword evidence="2" id="KW-1185">Reference proteome</keyword>
<dbReference type="RefSeq" id="XP_008613914.1">
    <property type="nucleotide sequence ID" value="XM_008615692.1"/>
</dbReference>
<protein>
    <submittedName>
        <fullName evidence="1">Uncharacterized protein</fullName>
    </submittedName>
</protein>
<name>T0QGL0_SAPDV</name>
<proteinExistence type="predicted"/>
<evidence type="ECO:0000313" key="2">
    <source>
        <dbReference type="Proteomes" id="UP000030762"/>
    </source>
</evidence>
<gene>
    <name evidence="1" type="ORF">SDRG_09742</name>
</gene>
<dbReference type="Proteomes" id="UP000030762">
    <property type="component" value="Unassembled WGS sequence"/>
</dbReference>
<evidence type="ECO:0000313" key="1">
    <source>
        <dbReference type="EMBL" id="EQC32770.1"/>
    </source>
</evidence>
<sequence>MMPVGAGCACNTQFKTYLQIDPSQVALVGPLSAHQLPLLDALLSMLAAAKSSPLALALALRCMSQFLSTQ</sequence>
<dbReference type="VEuPathDB" id="FungiDB:SDRG_09742"/>
<dbReference type="AlphaFoldDB" id="T0QGL0"/>